<organism evidence="4 5">
    <name type="scientific">Candidatus Eisenbergiella merdavium</name>
    <dbReference type="NCBI Taxonomy" id="2838551"/>
    <lineage>
        <taxon>Bacteria</taxon>
        <taxon>Bacillati</taxon>
        <taxon>Bacillota</taxon>
        <taxon>Clostridia</taxon>
        <taxon>Lachnospirales</taxon>
        <taxon>Lachnospiraceae</taxon>
        <taxon>Eisenbergiella</taxon>
    </lineage>
</organism>
<evidence type="ECO:0000259" key="3">
    <source>
        <dbReference type="Pfam" id="PF13304"/>
    </source>
</evidence>
<reference evidence="4" key="2">
    <citation type="submission" date="2021-04" db="EMBL/GenBank/DDBJ databases">
        <authorList>
            <person name="Gilroy R."/>
        </authorList>
    </citation>
    <scope>NUCLEOTIDE SEQUENCE</scope>
    <source>
        <strain evidence="4">USAMLcec2-132</strain>
    </source>
</reference>
<protein>
    <submittedName>
        <fullName evidence="4">DUF3696 domain-containing protein</fullName>
    </submittedName>
</protein>
<gene>
    <name evidence="4" type="ORF">H9761_15505</name>
</gene>
<dbReference type="InterPro" id="IPR003959">
    <property type="entry name" value="ATPase_AAA_core"/>
</dbReference>
<proteinExistence type="predicted"/>
<dbReference type="Proteomes" id="UP000823891">
    <property type="component" value="Unassembled WGS sequence"/>
</dbReference>
<dbReference type="PANTHER" id="PTHR43581:SF2">
    <property type="entry name" value="EXCINUCLEASE ATPASE SUBUNIT"/>
    <property type="match status" value="1"/>
</dbReference>
<dbReference type="InterPro" id="IPR014592">
    <property type="entry name" value="P-loop_UCP034888"/>
</dbReference>
<dbReference type="InterPro" id="IPR051396">
    <property type="entry name" value="Bact_Antivir_Def_Nuclease"/>
</dbReference>
<accession>A0A9D2SRU5</accession>
<feature type="domain" description="Endonuclease GajA/Old nuclease/RecF-like AAA" evidence="2">
    <location>
        <begin position="1"/>
        <end position="88"/>
    </location>
</feature>
<dbReference type="Pfam" id="PF13175">
    <property type="entry name" value="AAA_15"/>
    <property type="match status" value="1"/>
</dbReference>
<dbReference type="Gene3D" id="3.40.50.300">
    <property type="entry name" value="P-loop containing nucleotide triphosphate hydrolases"/>
    <property type="match status" value="2"/>
</dbReference>
<evidence type="ECO:0000259" key="1">
    <source>
        <dbReference type="Pfam" id="PF12476"/>
    </source>
</evidence>
<dbReference type="Pfam" id="PF13304">
    <property type="entry name" value="AAA_21"/>
    <property type="match status" value="1"/>
</dbReference>
<dbReference type="EMBL" id="DWWS01000054">
    <property type="protein sequence ID" value="HJC25080.1"/>
    <property type="molecule type" value="Genomic_DNA"/>
</dbReference>
<dbReference type="GO" id="GO:0005524">
    <property type="term" value="F:ATP binding"/>
    <property type="evidence" value="ECO:0007669"/>
    <property type="project" value="InterPro"/>
</dbReference>
<evidence type="ECO:0000313" key="5">
    <source>
        <dbReference type="Proteomes" id="UP000823891"/>
    </source>
</evidence>
<dbReference type="PIRSF" id="PIRSF034888">
    <property type="entry name" value="P-loop_UCP034888"/>
    <property type="match status" value="1"/>
</dbReference>
<evidence type="ECO:0000313" key="4">
    <source>
        <dbReference type="EMBL" id="HJC25080.1"/>
    </source>
</evidence>
<sequence length="363" mass="40991">MIEQIRLKNFKCFESLDLKLKPLNVLMGLNGMGKSTLLQSLLLLRQSYQENHLSGLKLNGKYVKLGNGSDILFERAEEEKIAIAVKEKDCETDTCFSYAVSSDLLENQCPLQDIPPHSVLFEDRFLYLSAYRIEPQDLYRIADEKELLAREFGNSGEYAIHYLNSYGGRPVENDHVIYNHIEDRSLAQQVRCWLSLIAPGILPQISINTGLRSAELKYVFREGSENTNAYKSVNVGFGITYVLPIVIAILSAKPGDLLLLENPEAHIHPAGQRWLGELIAQACAGGVQIIVETHSDHVINGIRLSVKKEKLDAEAVGIFFFYKDEADRYRHKVVLPSIDSNGRIDVWPEGFLDEWDNALLELL</sequence>
<dbReference type="InterPro" id="IPR022532">
    <property type="entry name" value="DUF3696"/>
</dbReference>
<dbReference type="PANTHER" id="PTHR43581">
    <property type="entry name" value="ATP/GTP PHOSPHATASE"/>
    <property type="match status" value="1"/>
</dbReference>
<dbReference type="InterPro" id="IPR041685">
    <property type="entry name" value="AAA_GajA/Old/RecF-like"/>
</dbReference>
<feature type="domain" description="ATPase AAA-type core" evidence="3">
    <location>
        <begin position="183"/>
        <end position="300"/>
    </location>
</feature>
<reference evidence="4" key="1">
    <citation type="journal article" date="2021" name="PeerJ">
        <title>Extensive microbial diversity within the chicken gut microbiome revealed by metagenomics and culture.</title>
        <authorList>
            <person name="Gilroy R."/>
            <person name="Ravi A."/>
            <person name="Getino M."/>
            <person name="Pursley I."/>
            <person name="Horton D.L."/>
            <person name="Alikhan N.F."/>
            <person name="Baker D."/>
            <person name="Gharbi K."/>
            <person name="Hall N."/>
            <person name="Watson M."/>
            <person name="Adriaenssens E.M."/>
            <person name="Foster-Nyarko E."/>
            <person name="Jarju S."/>
            <person name="Secka A."/>
            <person name="Antonio M."/>
            <person name="Oren A."/>
            <person name="Chaudhuri R.R."/>
            <person name="La Ragione R."/>
            <person name="Hildebrand F."/>
            <person name="Pallen M.J."/>
        </authorList>
    </citation>
    <scope>NUCLEOTIDE SEQUENCE</scope>
    <source>
        <strain evidence="4">USAMLcec2-132</strain>
    </source>
</reference>
<feature type="domain" description="DUF3696" evidence="1">
    <location>
        <begin position="312"/>
        <end position="362"/>
    </location>
</feature>
<dbReference type="AlphaFoldDB" id="A0A9D2SRU5"/>
<dbReference type="InterPro" id="IPR027417">
    <property type="entry name" value="P-loop_NTPase"/>
</dbReference>
<name>A0A9D2SRU5_9FIRM</name>
<dbReference type="SUPFAM" id="SSF52540">
    <property type="entry name" value="P-loop containing nucleoside triphosphate hydrolases"/>
    <property type="match status" value="1"/>
</dbReference>
<comment type="caution">
    <text evidence="4">The sequence shown here is derived from an EMBL/GenBank/DDBJ whole genome shotgun (WGS) entry which is preliminary data.</text>
</comment>
<dbReference type="Pfam" id="PF12476">
    <property type="entry name" value="DUF3696"/>
    <property type="match status" value="1"/>
</dbReference>
<evidence type="ECO:0000259" key="2">
    <source>
        <dbReference type="Pfam" id="PF13175"/>
    </source>
</evidence>
<dbReference type="GO" id="GO:0016887">
    <property type="term" value="F:ATP hydrolysis activity"/>
    <property type="evidence" value="ECO:0007669"/>
    <property type="project" value="InterPro"/>
</dbReference>